<accession>A0A239KKQ7</accession>
<keyword evidence="5 6" id="KW-0472">Membrane</keyword>
<feature type="transmembrane region" description="Helical" evidence="6">
    <location>
        <begin position="81"/>
        <end position="106"/>
    </location>
</feature>
<dbReference type="EMBL" id="FZPH01000003">
    <property type="protein sequence ID" value="SNT18179.1"/>
    <property type="molecule type" value="Genomic_DNA"/>
</dbReference>
<dbReference type="GO" id="GO:0000271">
    <property type="term" value="P:polysaccharide biosynthetic process"/>
    <property type="evidence" value="ECO:0007669"/>
    <property type="project" value="InterPro"/>
</dbReference>
<evidence type="ECO:0000256" key="3">
    <source>
        <dbReference type="ARBA" id="ARBA00022692"/>
    </source>
</evidence>
<dbReference type="Proteomes" id="UP000198362">
    <property type="component" value="Unassembled WGS sequence"/>
</dbReference>
<dbReference type="PANTHER" id="PTHR38459:SF1">
    <property type="entry name" value="PROPHAGE BACTOPRENOL-LINKED GLUCOSE TRANSLOCASE HOMOLOG"/>
    <property type="match status" value="1"/>
</dbReference>
<evidence type="ECO:0000256" key="6">
    <source>
        <dbReference type="SAM" id="Phobius"/>
    </source>
</evidence>
<organism evidence="8 9">
    <name type="scientific">Asanoa hainanensis</name>
    <dbReference type="NCBI Taxonomy" id="560556"/>
    <lineage>
        <taxon>Bacteria</taxon>
        <taxon>Bacillati</taxon>
        <taxon>Actinomycetota</taxon>
        <taxon>Actinomycetes</taxon>
        <taxon>Micromonosporales</taxon>
        <taxon>Micromonosporaceae</taxon>
        <taxon>Asanoa</taxon>
    </lineage>
</organism>
<evidence type="ECO:0000256" key="5">
    <source>
        <dbReference type="ARBA" id="ARBA00023136"/>
    </source>
</evidence>
<reference evidence="8 9" key="1">
    <citation type="submission" date="2017-06" db="EMBL/GenBank/DDBJ databases">
        <authorList>
            <person name="Kim H.J."/>
            <person name="Triplett B.A."/>
        </authorList>
    </citation>
    <scope>NUCLEOTIDE SEQUENCE [LARGE SCALE GENOMIC DNA]</scope>
    <source>
        <strain evidence="8 9">CGMCC 4.5593</strain>
    </source>
</reference>
<keyword evidence="4 6" id="KW-1133">Transmembrane helix</keyword>
<keyword evidence="9" id="KW-1185">Reference proteome</keyword>
<name>A0A239KKQ7_9ACTN</name>
<dbReference type="AlphaFoldDB" id="A0A239KKQ7"/>
<sequence length="165" mass="18124">MVARLRGRFGHLVKELGKFGTVGGIAFLVDLVIFNLLISGDGTPPLLAKTISTVIAATLAFVGNRFWTWRHRERSGLHREYLLYFFFNAVGLGIGLACLGISHYILGAMWPAVFQTTLADNISGQFIGTAFGTLFRFWSYRRFVFVDAAISAQTPSASLTVTKGD</sequence>
<evidence type="ECO:0000259" key="7">
    <source>
        <dbReference type="Pfam" id="PF04138"/>
    </source>
</evidence>
<dbReference type="GO" id="GO:0005886">
    <property type="term" value="C:plasma membrane"/>
    <property type="evidence" value="ECO:0007669"/>
    <property type="project" value="TreeGrafter"/>
</dbReference>
<feature type="transmembrane region" description="Helical" evidence="6">
    <location>
        <begin position="46"/>
        <end position="69"/>
    </location>
</feature>
<feature type="transmembrane region" description="Helical" evidence="6">
    <location>
        <begin position="118"/>
        <end position="138"/>
    </location>
</feature>
<dbReference type="InterPro" id="IPR007267">
    <property type="entry name" value="GtrA_DPMS_TM"/>
</dbReference>
<comment type="subcellular location">
    <subcellularLocation>
        <location evidence="1">Membrane</location>
        <topology evidence="1">Multi-pass membrane protein</topology>
    </subcellularLocation>
</comment>
<protein>
    <submittedName>
        <fullName evidence="8">Putative flippase GtrA (Transmembrane translocase of bactoprenol-linked glucose)</fullName>
    </submittedName>
</protein>
<evidence type="ECO:0000256" key="4">
    <source>
        <dbReference type="ARBA" id="ARBA00022989"/>
    </source>
</evidence>
<proteinExistence type="inferred from homology"/>
<dbReference type="PANTHER" id="PTHR38459">
    <property type="entry name" value="PROPHAGE BACTOPRENOL-LINKED GLUCOSE TRANSLOCASE HOMOLOG"/>
    <property type="match status" value="1"/>
</dbReference>
<evidence type="ECO:0000256" key="2">
    <source>
        <dbReference type="ARBA" id="ARBA00009399"/>
    </source>
</evidence>
<dbReference type="Pfam" id="PF04138">
    <property type="entry name" value="GtrA_DPMS_TM"/>
    <property type="match status" value="1"/>
</dbReference>
<dbReference type="InterPro" id="IPR051401">
    <property type="entry name" value="GtrA_CellWall_Glycosyl"/>
</dbReference>
<feature type="domain" description="GtrA/DPMS transmembrane" evidence="7">
    <location>
        <begin position="18"/>
        <end position="145"/>
    </location>
</feature>
<evidence type="ECO:0000313" key="9">
    <source>
        <dbReference type="Proteomes" id="UP000198362"/>
    </source>
</evidence>
<evidence type="ECO:0000313" key="8">
    <source>
        <dbReference type="EMBL" id="SNT18179.1"/>
    </source>
</evidence>
<gene>
    <name evidence="8" type="ORF">SAMN05421812_103579</name>
</gene>
<feature type="transmembrane region" description="Helical" evidence="6">
    <location>
        <begin position="21"/>
        <end position="40"/>
    </location>
</feature>
<comment type="similarity">
    <text evidence="2">Belongs to the GtrA family.</text>
</comment>
<evidence type="ECO:0000256" key="1">
    <source>
        <dbReference type="ARBA" id="ARBA00004141"/>
    </source>
</evidence>
<keyword evidence="3 6" id="KW-0812">Transmembrane</keyword>